<evidence type="ECO:0000259" key="8">
    <source>
        <dbReference type="Pfam" id="PF00889"/>
    </source>
</evidence>
<name>A0ABU9D3M7_9PROT</name>
<keyword evidence="4 5" id="KW-0648">Protein biosynthesis</keyword>
<dbReference type="InterPro" id="IPR001816">
    <property type="entry name" value="Transl_elong_EFTs/EF1B"/>
</dbReference>
<evidence type="ECO:0000313" key="9">
    <source>
        <dbReference type="EMBL" id="MEK8088175.1"/>
    </source>
</evidence>
<dbReference type="HAMAP" id="MF_00050">
    <property type="entry name" value="EF_Ts"/>
    <property type="match status" value="1"/>
</dbReference>
<dbReference type="PANTHER" id="PTHR11741:SF0">
    <property type="entry name" value="ELONGATION FACTOR TS, MITOCHONDRIAL"/>
    <property type="match status" value="1"/>
</dbReference>
<dbReference type="InterPro" id="IPR036402">
    <property type="entry name" value="EF-Ts_dimer_sf"/>
</dbReference>
<dbReference type="InterPro" id="IPR018101">
    <property type="entry name" value="Transl_elong_Ts_CS"/>
</dbReference>
<feature type="region of interest" description="Involved in Mg(2+) ion dislocation from EF-Tu" evidence="5">
    <location>
        <begin position="81"/>
        <end position="84"/>
    </location>
</feature>
<dbReference type="Gene3D" id="1.10.286.20">
    <property type="match status" value="1"/>
</dbReference>
<dbReference type="PANTHER" id="PTHR11741">
    <property type="entry name" value="ELONGATION FACTOR TS"/>
    <property type="match status" value="1"/>
</dbReference>
<dbReference type="CDD" id="cd14275">
    <property type="entry name" value="UBA_EF-Ts"/>
    <property type="match status" value="1"/>
</dbReference>
<comment type="caution">
    <text evidence="9">The sequence shown here is derived from an EMBL/GenBank/DDBJ whole genome shotgun (WGS) entry which is preliminary data.</text>
</comment>
<evidence type="ECO:0000313" key="10">
    <source>
        <dbReference type="Proteomes" id="UP001446205"/>
    </source>
</evidence>
<gene>
    <name evidence="5 9" type="primary">tsf</name>
    <name evidence="9" type="ORF">WOB96_00200</name>
</gene>
<dbReference type="Pfam" id="PF00889">
    <property type="entry name" value="EF_TS"/>
    <property type="match status" value="1"/>
</dbReference>
<evidence type="ECO:0000256" key="3">
    <source>
        <dbReference type="ARBA" id="ARBA00022768"/>
    </source>
</evidence>
<dbReference type="SUPFAM" id="SSF46934">
    <property type="entry name" value="UBA-like"/>
    <property type="match status" value="1"/>
</dbReference>
<reference evidence="9 10" key="1">
    <citation type="submission" date="2024-04" db="EMBL/GenBank/DDBJ databases">
        <authorList>
            <person name="Abashina T."/>
            <person name="Shaikin A."/>
        </authorList>
    </citation>
    <scope>NUCLEOTIDE SEQUENCE [LARGE SCALE GENOMIC DNA]</scope>
    <source>
        <strain evidence="9 10">AAFK</strain>
    </source>
</reference>
<comment type="similarity">
    <text evidence="1 5 6">Belongs to the EF-Ts family.</text>
</comment>
<comment type="function">
    <text evidence="5 6">Associates with the EF-Tu.GDP complex and induces the exchange of GDP to GTP. It remains bound to the aminoacyl-tRNA.EF-Tu.GTP complex up to the GTP hydrolysis stage on the ribosome.</text>
</comment>
<dbReference type="GO" id="GO:0003746">
    <property type="term" value="F:translation elongation factor activity"/>
    <property type="evidence" value="ECO:0007669"/>
    <property type="project" value="UniProtKB-KW"/>
</dbReference>
<dbReference type="EMBL" id="JBBPCO010000001">
    <property type="protein sequence ID" value="MEK8088175.1"/>
    <property type="molecule type" value="Genomic_DNA"/>
</dbReference>
<dbReference type="InterPro" id="IPR009060">
    <property type="entry name" value="UBA-like_sf"/>
</dbReference>
<comment type="subcellular location">
    <subcellularLocation>
        <location evidence="5 7">Cytoplasm</location>
    </subcellularLocation>
</comment>
<dbReference type="InterPro" id="IPR014039">
    <property type="entry name" value="Transl_elong_EFTs/EF1B_dimer"/>
</dbReference>
<keyword evidence="3 5" id="KW-0251">Elongation factor</keyword>
<dbReference type="PROSITE" id="PS01127">
    <property type="entry name" value="EF_TS_2"/>
    <property type="match status" value="1"/>
</dbReference>
<dbReference type="PROSITE" id="PS01126">
    <property type="entry name" value="EF_TS_1"/>
    <property type="match status" value="1"/>
</dbReference>
<evidence type="ECO:0000256" key="6">
    <source>
        <dbReference type="RuleBase" id="RU000642"/>
    </source>
</evidence>
<protein>
    <recommendedName>
        <fullName evidence="2 5">Elongation factor Ts</fullName>
        <shortName evidence="5">EF-Ts</shortName>
    </recommendedName>
</protein>
<evidence type="ECO:0000256" key="2">
    <source>
        <dbReference type="ARBA" id="ARBA00016956"/>
    </source>
</evidence>
<keyword evidence="10" id="KW-1185">Reference proteome</keyword>
<evidence type="ECO:0000256" key="1">
    <source>
        <dbReference type="ARBA" id="ARBA00005532"/>
    </source>
</evidence>
<dbReference type="Proteomes" id="UP001446205">
    <property type="component" value="Unassembled WGS sequence"/>
</dbReference>
<feature type="domain" description="Translation elongation factor EFTs/EF1B dimerisation" evidence="8">
    <location>
        <begin position="72"/>
        <end position="277"/>
    </location>
</feature>
<dbReference type="Gene3D" id="1.10.8.10">
    <property type="entry name" value="DNA helicase RuvA subunit, C-terminal domain"/>
    <property type="match status" value="1"/>
</dbReference>
<dbReference type="NCBIfam" id="TIGR00116">
    <property type="entry name" value="tsf"/>
    <property type="match status" value="1"/>
</dbReference>
<evidence type="ECO:0000256" key="4">
    <source>
        <dbReference type="ARBA" id="ARBA00022917"/>
    </source>
</evidence>
<dbReference type="RefSeq" id="WP_341369242.1">
    <property type="nucleotide sequence ID" value="NZ_JBBPCO010000001.1"/>
</dbReference>
<organism evidence="9 10">
    <name type="scientific">Thermithiobacillus plumbiphilus</name>
    <dbReference type="NCBI Taxonomy" id="1729899"/>
    <lineage>
        <taxon>Bacteria</taxon>
        <taxon>Pseudomonadati</taxon>
        <taxon>Pseudomonadota</taxon>
        <taxon>Acidithiobacillia</taxon>
        <taxon>Acidithiobacillales</taxon>
        <taxon>Thermithiobacillaceae</taxon>
        <taxon>Thermithiobacillus</taxon>
    </lineage>
</organism>
<dbReference type="SUPFAM" id="SSF54713">
    <property type="entry name" value="Elongation factor Ts (EF-Ts), dimerisation domain"/>
    <property type="match status" value="2"/>
</dbReference>
<keyword evidence="5" id="KW-0963">Cytoplasm</keyword>
<evidence type="ECO:0000256" key="7">
    <source>
        <dbReference type="RuleBase" id="RU000643"/>
    </source>
</evidence>
<dbReference type="Gene3D" id="3.30.479.20">
    <property type="entry name" value="Elongation factor Ts, dimerisation domain"/>
    <property type="match status" value="2"/>
</dbReference>
<proteinExistence type="inferred from homology"/>
<accession>A0ABU9D3M7</accession>
<evidence type="ECO:0000256" key="5">
    <source>
        <dbReference type="HAMAP-Rule" id="MF_00050"/>
    </source>
</evidence>
<sequence length="297" mass="31727">MSISASQVKELRERTGAGMMECKSVLTEAGGDMDTAIELLRKKGLAKADKKAGRVAAEGVISVHVVEDGRSGAMVEVNCETDFVAKNEDFQGFAQDVAKLAASHEADSVDALLGLGIQNGTVEEVRRGLISKLGENINVRRFVRYARQDAGAIASYVHGGRIGVLVDVAGTASNLGELARDVAMHVAASRPEFVRAEDVPAERVGKEKEILVAQAADSGKPAEIVEKMISGRLNKMLAEISLLSQPFVKNPDQTVADLQKSFGDAQVQRFTRFEVGEGIEKAEGVSFAEEVMAQVRG</sequence>